<dbReference type="Pfam" id="PF13279">
    <property type="entry name" value="4HBT_2"/>
    <property type="match status" value="1"/>
</dbReference>
<dbReference type="EMBL" id="CP060436">
    <property type="protein sequence ID" value="QPM90910.1"/>
    <property type="molecule type" value="Genomic_DNA"/>
</dbReference>
<organism evidence="1 2">
    <name type="scientific">Pseudooceanicola algae</name>
    <dbReference type="NCBI Taxonomy" id="1537215"/>
    <lineage>
        <taxon>Bacteria</taxon>
        <taxon>Pseudomonadati</taxon>
        <taxon>Pseudomonadota</taxon>
        <taxon>Alphaproteobacteria</taxon>
        <taxon>Rhodobacterales</taxon>
        <taxon>Paracoccaceae</taxon>
        <taxon>Pseudooceanicola</taxon>
    </lineage>
</organism>
<accession>A0A418SL01</accession>
<dbReference type="InterPro" id="IPR029069">
    <property type="entry name" value="HotDog_dom_sf"/>
</dbReference>
<name>A0A418SL01_9RHOB</name>
<evidence type="ECO:0000313" key="2">
    <source>
        <dbReference type="Proteomes" id="UP000283786"/>
    </source>
</evidence>
<dbReference type="OrthoDB" id="7204167at2"/>
<keyword evidence="2" id="KW-1185">Reference proteome</keyword>
<dbReference type="RefSeq" id="WP_119837731.1">
    <property type="nucleotide sequence ID" value="NZ_CP060436.1"/>
</dbReference>
<dbReference type="GO" id="GO:0061522">
    <property type="term" value="F:1,4-dihydroxy-2-naphthoyl-CoA thioesterase activity"/>
    <property type="evidence" value="ECO:0007669"/>
    <property type="project" value="UniProtKB-EC"/>
</dbReference>
<dbReference type="Gene3D" id="3.10.129.10">
    <property type="entry name" value="Hotdog Thioesterase"/>
    <property type="match status" value="1"/>
</dbReference>
<reference evidence="1 2" key="1">
    <citation type="submission" date="2020-08" db="EMBL/GenBank/DDBJ databases">
        <title>Genome sequence of Rhodobacteraceae bacterium Lw-13e.</title>
        <authorList>
            <person name="Poehlein A."/>
            <person name="Wolter L."/>
            <person name="Daniel R."/>
            <person name="Brinkhoff T."/>
        </authorList>
    </citation>
    <scope>NUCLEOTIDE SEQUENCE [LARGE SCALE GENOMIC DNA]</scope>
    <source>
        <strain evidence="1 2">Lw-13e</strain>
    </source>
</reference>
<evidence type="ECO:0000313" key="1">
    <source>
        <dbReference type="EMBL" id="QPM90910.1"/>
    </source>
</evidence>
<dbReference type="SUPFAM" id="SSF54637">
    <property type="entry name" value="Thioesterase/thiol ester dehydrase-isomerase"/>
    <property type="match status" value="1"/>
</dbReference>
<proteinExistence type="predicted"/>
<dbReference type="Proteomes" id="UP000283786">
    <property type="component" value="Chromosome"/>
</dbReference>
<protein>
    <submittedName>
        <fullName evidence="1">1,4-dihydroxy-2-naphthoyl-CoA hydrolase</fullName>
        <ecNumber evidence="1">3.1.2.28</ecNumber>
    </submittedName>
</protein>
<dbReference type="AlphaFoldDB" id="A0A418SL01"/>
<dbReference type="KEGG" id="palw:PSAL_021520"/>
<dbReference type="EC" id="3.1.2.28" evidence="1"/>
<keyword evidence="1" id="KW-0378">Hydrolase</keyword>
<dbReference type="CDD" id="cd00586">
    <property type="entry name" value="4HBT"/>
    <property type="match status" value="1"/>
</dbReference>
<gene>
    <name evidence="1" type="ORF">PSAL_021520</name>
</gene>
<sequence length="142" mass="16226">MPFKISKPMRFGDCDLTGIAYHPAYLSMLVDVNEAMFASFGVTWKELMYDRKLGLPSLKMNILFKKPAVYGDTLDFNVHVRRIGKSSLDLYTVVEVDGEVIWTIEQLIVMTSTVDHKSHPWPEDCRLGLTTYLHPELLTDEA</sequence>